<organism evidence="1 2">
    <name type="scientific">Iphiclides podalirius</name>
    <name type="common">scarce swallowtail</name>
    <dbReference type="NCBI Taxonomy" id="110791"/>
    <lineage>
        <taxon>Eukaryota</taxon>
        <taxon>Metazoa</taxon>
        <taxon>Ecdysozoa</taxon>
        <taxon>Arthropoda</taxon>
        <taxon>Hexapoda</taxon>
        <taxon>Insecta</taxon>
        <taxon>Pterygota</taxon>
        <taxon>Neoptera</taxon>
        <taxon>Endopterygota</taxon>
        <taxon>Lepidoptera</taxon>
        <taxon>Glossata</taxon>
        <taxon>Ditrysia</taxon>
        <taxon>Papilionoidea</taxon>
        <taxon>Papilionidae</taxon>
        <taxon>Papilioninae</taxon>
        <taxon>Iphiclides</taxon>
    </lineage>
</organism>
<name>A0ABN8IUB0_9NEOP</name>
<sequence>MSHSWAKASSIQMTECARACRCAAAARALAAESRALGYLDDVVALLRGDVAAAARAKAWPFALGRREPDRNYIV</sequence>
<accession>A0ABN8IUB0</accession>
<gene>
    <name evidence="1" type="ORF">IPOD504_LOCUS13117</name>
</gene>
<evidence type="ECO:0000313" key="2">
    <source>
        <dbReference type="Proteomes" id="UP000837857"/>
    </source>
</evidence>
<dbReference type="EMBL" id="OW152816">
    <property type="protein sequence ID" value="CAH2065748.1"/>
    <property type="molecule type" value="Genomic_DNA"/>
</dbReference>
<reference evidence="1" key="1">
    <citation type="submission" date="2022-03" db="EMBL/GenBank/DDBJ databases">
        <authorList>
            <person name="Martin H S."/>
        </authorList>
    </citation>
    <scope>NUCLEOTIDE SEQUENCE</scope>
</reference>
<feature type="non-terminal residue" evidence="1">
    <location>
        <position position="1"/>
    </location>
</feature>
<keyword evidence="2" id="KW-1185">Reference proteome</keyword>
<proteinExistence type="predicted"/>
<dbReference type="Proteomes" id="UP000837857">
    <property type="component" value="Chromosome 4"/>
</dbReference>
<protein>
    <submittedName>
        <fullName evidence="1">Uncharacterized protein</fullName>
    </submittedName>
</protein>
<evidence type="ECO:0000313" key="1">
    <source>
        <dbReference type="EMBL" id="CAH2065748.1"/>
    </source>
</evidence>